<keyword evidence="2" id="KW-1185">Reference proteome</keyword>
<evidence type="ECO:0000313" key="1">
    <source>
        <dbReference type="EMBL" id="KAI7954957.1"/>
    </source>
</evidence>
<gene>
    <name evidence="1" type="ORF">MJO28_005357</name>
</gene>
<proteinExistence type="predicted"/>
<organism evidence="1 2">
    <name type="scientific">Puccinia striiformis f. sp. tritici</name>
    <dbReference type="NCBI Taxonomy" id="168172"/>
    <lineage>
        <taxon>Eukaryota</taxon>
        <taxon>Fungi</taxon>
        <taxon>Dikarya</taxon>
        <taxon>Basidiomycota</taxon>
        <taxon>Pucciniomycotina</taxon>
        <taxon>Pucciniomycetes</taxon>
        <taxon>Pucciniales</taxon>
        <taxon>Pucciniaceae</taxon>
        <taxon>Puccinia</taxon>
    </lineage>
</organism>
<reference evidence="2" key="1">
    <citation type="journal article" date="2018" name="BMC Genomics">
        <title>Genomic insights into host adaptation between the wheat stripe rust pathogen (Puccinia striiformis f. sp. tritici) and the barley stripe rust pathogen (Puccinia striiformis f. sp. hordei).</title>
        <authorList>
            <person name="Xia C."/>
            <person name="Wang M."/>
            <person name="Yin C."/>
            <person name="Cornejo O.E."/>
            <person name="Hulbert S.H."/>
            <person name="Chen X."/>
        </authorList>
    </citation>
    <scope>NUCLEOTIDE SEQUENCE [LARGE SCALE GENOMIC DNA]</scope>
    <source>
        <strain evidence="2">93-210</strain>
    </source>
</reference>
<reference evidence="1 2" key="3">
    <citation type="journal article" date="2022" name="Microbiol. Spectr.">
        <title>Folding features and dynamics of 3D genome architecture in plant fungal pathogens.</title>
        <authorList>
            <person name="Xia C."/>
        </authorList>
    </citation>
    <scope>NUCLEOTIDE SEQUENCE [LARGE SCALE GENOMIC DNA]</scope>
    <source>
        <strain evidence="1 2">93-210</strain>
    </source>
</reference>
<dbReference type="Proteomes" id="UP001060170">
    <property type="component" value="Chromosome 5"/>
</dbReference>
<dbReference type="EMBL" id="CM045869">
    <property type="protein sequence ID" value="KAI7954957.1"/>
    <property type="molecule type" value="Genomic_DNA"/>
</dbReference>
<evidence type="ECO:0000313" key="2">
    <source>
        <dbReference type="Proteomes" id="UP001060170"/>
    </source>
</evidence>
<accession>A0ACC0ELP4</accession>
<comment type="caution">
    <text evidence="1">The sequence shown here is derived from an EMBL/GenBank/DDBJ whole genome shotgun (WGS) entry which is preliminary data.</text>
</comment>
<protein>
    <submittedName>
        <fullName evidence="1">Uncharacterized protein</fullName>
    </submittedName>
</protein>
<sequence length="118" mass="13079">MDIVQLTLLVFLAGVCKSVISGRIQPPVMEAACCTTGDLDHADVCELTFHSDSRLQLSKTKDLVYPTDGILQDKPHNKNNDCYKTPDEIPYECPKGVLPPVLSIKLREANARGCHKRE</sequence>
<name>A0ACC0ELP4_9BASI</name>
<reference evidence="2" key="2">
    <citation type="journal article" date="2018" name="Mol. Plant Microbe Interact.">
        <title>Genome sequence resources for the wheat stripe rust pathogen (Puccinia striiformis f. sp. tritici) and the barley stripe rust pathogen (Puccinia striiformis f. sp. hordei).</title>
        <authorList>
            <person name="Xia C."/>
            <person name="Wang M."/>
            <person name="Yin C."/>
            <person name="Cornejo O.E."/>
            <person name="Hulbert S.H."/>
            <person name="Chen X."/>
        </authorList>
    </citation>
    <scope>NUCLEOTIDE SEQUENCE [LARGE SCALE GENOMIC DNA]</scope>
    <source>
        <strain evidence="2">93-210</strain>
    </source>
</reference>